<evidence type="ECO:0000256" key="5">
    <source>
        <dbReference type="ARBA" id="ARBA00023242"/>
    </source>
</evidence>
<sequence>MDLPPLSKEQLSTVLTTSQTAAELLDILAEYENEACLLSPDSTNSITASLEARILTKRMPQTLLQNDPSLQNCLNLLRAVWQHRHDQVYKILRELPWSESLKPLVDKYDVHFQEKTLTEISRAYEAIRPATAASYLGLDPASAEKGDPATIQRFTACGWKWNEETQLLEPKRTVTPSVPDGRLFNELGEVMALINNYGS</sequence>
<dbReference type="RefSeq" id="XP_040685535.1">
    <property type="nucleotide sequence ID" value="XM_040833471.1"/>
</dbReference>
<evidence type="ECO:0000256" key="2">
    <source>
        <dbReference type="ARBA" id="ARBA00004496"/>
    </source>
</evidence>
<dbReference type="OrthoDB" id="5351233at2759"/>
<proteinExistence type="predicted"/>
<dbReference type="PANTHER" id="PTHR13339:SF0">
    <property type="entry name" value="COP9 SIGNALOSOME COMPLEX SUBUNIT 8"/>
    <property type="match status" value="1"/>
</dbReference>
<dbReference type="VEuPathDB" id="FungiDB:ASPWEDRAFT_30826"/>
<evidence type="ECO:0000259" key="6">
    <source>
        <dbReference type="Pfam" id="PF10075"/>
    </source>
</evidence>
<keyword evidence="8" id="KW-1185">Reference proteome</keyword>
<feature type="domain" description="CSN8/PSMD8/EIF3K" evidence="6">
    <location>
        <begin position="51"/>
        <end position="172"/>
    </location>
</feature>
<dbReference type="Proteomes" id="UP000184383">
    <property type="component" value="Unassembled WGS sequence"/>
</dbReference>
<dbReference type="Pfam" id="PF10075">
    <property type="entry name" value="CSN8_PSD8_EIF3K"/>
    <property type="match status" value="1"/>
</dbReference>
<comment type="subcellular location">
    <subcellularLocation>
        <location evidence="2">Cytoplasm</location>
    </subcellularLocation>
    <subcellularLocation>
        <location evidence="1">Nucleus</location>
    </subcellularLocation>
</comment>
<gene>
    <name evidence="7" type="ORF">ASPWEDRAFT_30826</name>
</gene>
<dbReference type="EMBL" id="KV878215">
    <property type="protein sequence ID" value="OJJ31858.1"/>
    <property type="molecule type" value="Genomic_DNA"/>
</dbReference>
<keyword evidence="3" id="KW-0963">Cytoplasm</keyword>
<dbReference type="GO" id="GO:0000338">
    <property type="term" value="P:protein deneddylation"/>
    <property type="evidence" value="ECO:0007669"/>
    <property type="project" value="InterPro"/>
</dbReference>
<name>A0A1L9RAC9_ASPWE</name>
<accession>A0A1L9RAC9</accession>
<dbReference type="GO" id="GO:0008180">
    <property type="term" value="C:COP9 signalosome"/>
    <property type="evidence" value="ECO:0007669"/>
    <property type="project" value="UniProtKB-KW"/>
</dbReference>
<dbReference type="GO" id="GO:0005737">
    <property type="term" value="C:cytoplasm"/>
    <property type="evidence" value="ECO:0007669"/>
    <property type="project" value="UniProtKB-SubCell"/>
</dbReference>
<dbReference type="AlphaFoldDB" id="A0A1L9RAC9"/>
<evidence type="ECO:0000313" key="8">
    <source>
        <dbReference type="Proteomes" id="UP000184383"/>
    </source>
</evidence>
<keyword evidence="5" id="KW-0539">Nucleus</keyword>
<protein>
    <recommendedName>
        <fullName evidence="6">CSN8/PSMD8/EIF3K domain-containing protein</fullName>
    </recommendedName>
</protein>
<dbReference type="PANTHER" id="PTHR13339">
    <property type="entry name" value="COP9 SIGNALOSOME COMPLEX SUBUNIT 8"/>
    <property type="match status" value="1"/>
</dbReference>
<dbReference type="GeneID" id="63749319"/>
<dbReference type="Gene3D" id="1.25.40.990">
    <property type="match status" value="1"/>
</dbReference>
<dbReference type="GO" id="GO:0010387">
    <property type="term" value="P:COP9 signalosome assembly"/>
    <property type="evidence" value="ECO:0007669"/>
    <property type="project" value="InterPro"/>
</dbReference>
<organism evidence="7 8">
    <name type="scientific">Aspergillus wentii DTO 134E9</name>
    <dbReference type="NCBI Taxonomy" id="1073089"/>
    <lineage>
        <taxon>Eukaryota</taxon>
        <taxon>Fungi</taxon>
        <taxon>Dikarya</taxon>
        <taxon>Ascomycota</taxon>
        <taxon>Pezizomycotina</taxon>
        <taxon>Eurotiomycetes</taxon>
        <taxon>Eurotiomycetidae</taxon>
        <taxon>Eurotiales</taxon>
        <taxon>Aspergillaceae</taxon>
        <taxon>Aspergillus</taxon>
        <taxon>Aspergillus subgen. Cremei</taxon>
    </lineage>
</organism>
<evidence type="ECO:0000256" key="4">
    <source>
        <dbReference type="ARBA" id="ARBA00022790"/>
    </source>
</evidence>
<dbReference type="InterPro" id="IPR033205">
    <property type="entry name" value="COP9_CSN8"/>
</dbReference>
<evidence type="ECO:0000256" key="1">
    <source>
        <dbReference type="ARBA" id="ARBA00004123"/>
    </source>
</evidence>
<keyword evidence="4" id="KW-0736">Signalosome</keyword>
<reference evidence="8" key="1">
    <citation type="journal article" date="2017" name="Genome Biol.">
        <title>Comparative genomics reveals high biological diversity and specific adaptations in the industrially and medically important fungal genus Aspergillus.</title>
        <authorList>
            <person name="de Vries R.P."/>
            <person name="Riley R."/>
            <person name="Wiebenga A."/>
            <person name="Aguilar-Osorio G."/>
            <person name="Amillis S."/>
            <person name="Uchima C.A."/>
            <person name="Anderluh G."/>
            <person name="Asadollahi M."/>
            <person name="Askin M."/>
            <person name="Barry K."/>
            <person name="Battaglia E."/>
            <person name="Bayram O."/>
            <person name="Benocci T."/>
            <person name="Braus-Stromeyer S.A."/>
            <person name="Caldana C."/>
            <person name="Canovas D."/>
            <person name="Cerqueira G.C."/>
            <person name="Chen F."/>
            <person name="Chen W."/>
            <person name="Choi C."/>
            <person name="Clum A."/>
            <person name="Dos Santos R.A."/>
            <person name="Damasio A.R."/>
            <person name="Diallinas G."/>
            <person name="Emri T."/>
            <person name="Fekete E."/>
            <person name="Flipphi M."/>
            <person name="Freyberg S."/>
            <person name="Gallo A."/>
            <person name="Gournas C."/>
            <person name="Habgood R."/>
            <person name="Hainaut M."/>
            <person name="Harispe M.L."/>
            <person name="Henrissat B."/>
            <person name="Hilden K.S."/>
            <person name="Hope R."/>
            <person name="Hossain A."/>
            <person name="Karabika E."/>
            <person name="Karaffa L."/>
            <person name="Karanyi Z."/>
            <person name="Krasevec N."/>
            <person name="Kuo A."/>
            <person name="Kusch H."/>
            <person name="LaButti K."/>
            <person name="Lagendijk E.L."/>
            <person name="Lapidus A."/>
            <person name="Levasseur A."/>
            <person name="Lindquist E."/>
            <person name="Lipzen A."/>
            <person name="Logrieco A.F."/>
            <person name="MacCabe A."/>
            <person name="Maekelae M.R."/>
            <person name="Malavazi I."/>
            <person name="Melin P."/>
            <person name="Meyer V."/>
            <person name="Mielnichuk N."/>
            <person name="Miskei M."/>
            <person name="Molnar A.P."/>
            <person name="Mule G."/>
            <person name="Ngan C.Y."/>
            <person name="Orejas M."/>
            <person name="Orosz E."/>
            <person name="Ouedraogo J.P."/>
            <person name="Overkamp K.M."/>
            <person name="Park H.-S."/>
            <person name="Perrone G."/>
            <person name="Piumi F."/>
            <person name="Punt P.J."/>
            <person name="Ram A.F."/>
            <person name="Ramon A."/>
            <person name="Rauscher S."/>
            <person name="Record E."/>
            <person name="Riano-Pachon D.M."/>
            <person name="Robert V."/>
            <person name="Roehrig J."/>
            <person name="Ruller R."/>
            <person name="Salamov A."/>
            <person name="Salih N.S."/>
            <person name="Samson R.A."/>
            <person name="Sandor E."/>
            <person name="Sanguinetti M."/>
            <person name="Schuetze T."/>
            <person name="Sepcic K."/>
            <person name="Shelest E."/>
            <person name="Sherlock G."/>
            <person name="Sophianopoulou V."/>
            <person name="Squina F.M."/>
            <person name="Sun H."/>
            <person name="Susca A."/>
            <person name="Todd R.B."/>
            <person name="Tsang A."/>
            <person name="Unkles S.E."/>
            <person name="van de Wiele N."/>
            <person name="van Rossen-Uffink D."/>
            <person name="Oliveira J.V."/>
            <person name="Vesth T.C."/>
            <person name="Visser J."/>
            <person name="Yu J.-H."/>
            <person name="Zhou M."/>
            <person name="Andersen M.R."/>
            <person name="Archer D.B."/>
            <person name="Baker S.E."/>
            <person name="Benoit I."/>
            <person name="Brakhage A.A."/>
            <person name="Braus G.H."/>
            <person name="Fischer R."/>
            <person name="Frisvad J.C."/>
            <person name="Goldman G.H."/>
            <person name="Houbraken J."/>
            <person name="Oakley B."/>
            <person name="Pocsi I."/>
            <person name="Scazzocchio C."/>
            <person name="Seiboth B."/>
            <person name="vanKuyk P.A."/>
            <person name="Wortman J."/>
            <person name="Dyer P.S."/>
            <person name="Grigoriev I.V."/>
        </authorList>
    </citation>
    <scope>NUCLEOTIDE SEQUENCE [LARGE SCALE GENOMIC DNA]</scope>
    <source>
        <strain evidence="8">DTO 134E9</strain>
    </source>
</reference>
<dbReference type="STRING" id="1073089.A0A1L9RAC9"/>
<evidence type="ECO:0000313" key="7">
    <source>
        <dbReference type="EMBL" id="OJJ31858.1"/>
    </source>
</evidence>
<dbReference type="InterPro" id="IPR033464">
    <property type="entry name" value="CSN8_PSD8_EIF3K"/>
</dbReference>
<evidence type="ECO:0000256" key="3">
    <source>
        <dbReference type="ARBA" id="ARBA00022490"/>
    </source>
</evidence>